<protein>
    <recommendedName>
        <fullName evidence="7">Type II secretion system protein GspF domain-containing protein</fullName>
    </recommendedName>
</protein>
<sequence>MKSRLASVDQELLYAIRAIEVLLESGVGVAEAMKHIADEDYGDLSVIFRQIFADTDSGRNFSDAMRTQMRSTSSAGLRKVLSSLIMSVEEDTNVIDRLRSIAEKEARDRRIDLDAFTEGLTATSEQFLIVSILIPIIVVIGAVVNGLVESAKAAGGGFMGNTPTMPDTCVPALFIIATILIAGMVVQTKSRDPGV</sequence>
<feature type="domain" description="Type II secretion system protein GspF" evidence="7">
    <location>
        <begin position="17"/>
        <end position="140"/>
    </location>
</feature>
<dbReference type="AlphaFoldDB" id="A0A381Z7W2"/>
<reference evidence="8" key="1">
    <citation type="submission" date="2018-05" db="EMBL/GenBank/DDBJ databases">
        <authorList>
            <person name="Lanie J.A."/>
            <person name="Ng W.-L."/>
            <person name="Kazmierczak K.M."/>
            <person name="Andrzejewski T.M."/>
            <person name="Davidsen T.M."/>
            <person name="Wayne K.J."/>
            <person name="Tettelin H."/>
            <person name="Glass J.I."/>
            <person name="Rusch D."/>
            <person name="Podicherti R."/>
            <person name="Tsui H.-C.T."/>
            <person name="Winkler M.E."/>
        </authorList>
    </citation>
    <scope>NUCLEOTIDE SEQUENCE</scope>
</reference>
<feature type="transmembrane region" description="Helical" evidence="6">
    <location>
        <begin position="168"/>
        <end position="186"/>
    </location>
</feature>
<keyword evidence="2" id="KW-1003">Cell membrane</keyword>
<dbReference type="InterPro" id="IPR018076">
    <property type="entry name" value="T2SS_GspF_dom"/>
</dbReference>
<dbReference type="PANTHER" id="PTHR35402">
    <property type="entry name" value="INTEGRAL MEMBRANE PROTEIN-RELATED"/>
    <property type="match status" value="1"/>
</dbReference>
<evidence type="ECO:0000256" key="3">
    <source>
        <dbReference type="ARBA" id="ARBA00022692"/>
    </source>
</evidence>
<keyword evidence="3 6" id="KW-0812">Transmembrane</keyword>
<comment type="subcellular location">
    <subcellularLocation>
        <location evidence="1">Cell membrane</location>
        <topology evidence="1">Multi-pass membrane protein</topology>
    </subcellularLocation>
</comment>
<keyword evidence="4 6" id="KW-1133">Transmembrane helix</keyword>
<accession>A0A381Z7W2</accession>
<proteinExistence type="predicted"/>
<name>A0A381Z7W2_9ZZZZ</name>
<evidence type="ECO:0000256" key="5">
    <source>
        <dbReference type="ARBA" id="ARBA00023136"/>
    </source>
</evidence>
<evidence type="ECO:0000256" key="6">
    <source>
        <dbReference type="SAM" id="Phobius"/>
    </source>
</evidence>
<dbReference type="EMBL" id="UINC01020297">
    <property type="protein sequence ID" value="SVA85365.1"/>
    <property type="molecule type" value="Genomic_DNA"/>
</dbReference>
<dbReference type="GO" id="GO:0005886">
    <property type="term" value="C:plasma membrane"/>
    <property type="evidence" value="ECO:0007669"/>
    <property type="project" value="UniProtKB-SubCell"/>
</dbReference>
<evidence type="ECO:0000259" key="7">
    <source>
        <dbReference type="Pfam" id="PF00482"/>
    </source>
</evidence>
<evidence type="ECO:0000313" key="8">
    <source>
        <dbReference type="EMBL" id="SVA85365.1"/>
    </source>
</evidence>
<evidence type="ECO:0000256" key="4">
    <source>
        <dbReference type="ARBA" id="ARBA00022989"/>
    </source>
</evidence>
<gene>
    <name evidence="8" type="ORF">METZ01_LOCUS138219</name>
</gene>
<evidence type="ECO:0000256" key="2">
    <source>
        <dbReference type="ARBA" id="ARBA00022475"/>
    </source>
</evidence>
<dbReference type="Gene3D" id="1.20.81.30">
    <property type="entry name" value="Type II secretion system (T2SS), domain F"/>
    <property type="match status" value="1"/>
</dbReference>
<dbReference type="Pfam" id="PF00482">
    <property type="entry name" value="T2SSF"/>
    <property type="match status" value="1"/>
</dbReference>
<feature type="transmembrane region" description="Helical" evidence="6">
    <location>
        <begin position="127"/>
        <end position="148"/>
    </location>
</feature>
<organism evidence="8">
    <name type="scientific">marine metagenome</name>
    <dbReference type="NCBI Taxonomy" id="408172"/>
    <lineage>
        <taxon>unclassified sequences</taxon>
        <taxon>metagenomes</taxon>
        <taxon>ecological metagenomes</taxon>
    </lineage>
</organism>
<dbReference type="InterPro" id="IPR042094">
    <property type="entry name" value="T2SS_GspF_sf"/>
</dbReference>
<dbReference type="PANTHER" id="PTHR35402:SF1">
    <property type="entry name" value="TYPE II SECRETION SYSTEM PROTEIN GSPF DOMAIN-CONTAINING PROTEIN"/>
    <property type="match status" value="1"/>
</dbReference>
<keyword evidence="5 6" id="KW-0472">Membrane</keyword>
<evidence type="ECO:0000256" key="1">
    <source>
        <dbReference type="ARBA" id="ARBA00004651"/>
    </source>
</evidence>
<dbReference type="InterPro" id="IPR056569">
    <property type="entry name" value="ArlJ-like"/>
</dbReference>